<feature type="compositionally biased region" description="Acidic residues" evidence="1">
    <location>
        <begin position="110"/>
        <end position="120"/>
    </location>
</feature>
<dbReference type="AlphaFoldDB" id="A0A6A4HV35"/>
<evidence type="ECO:0000313" key="3">
    <source>
        <dbReference type="Proteomes" id="UP000799118"/>
    </source>
</evidence>
<feature type="region of interest" description="Disordered" evidence="1">
    <location>
        <begin position="84"/>
        <end position="120"/>
    </location>
</feature>
<dbReference type="OrthoDB" id="3064117at2759"/>
<reference evidence="2" key="1">
    <citation type="journal article" date="2019" name="Environ. Microbiol.">
        <title>Fungal ecological strategies reflected in gene transcription - a case study of two litter decomposers.</title>
        <authorList>
            <person name="Barbi F."/>
            <person name="Kohler A."/>
            <person name="Barry K."/>
            <person name="Baskaran P."/>
            <person name="Daum C."/>
            <person name="Fauchery L."/>
            <person name="Ihrmark K."/>
            <person name="Kuo A."/>
            <person name="LaButti K."/>
            <person name="Lipzen A."/>
            <person name="Morin E."/>
            <person name="Grigoriev I.V."/>
            <person name="Henrissat B."/>
            <person name="Lindahl B."/>
            <person name="Martin F."/>
        </authorList>
    </citation>
    <scope>NUCLEOTIDE SEQUENCE</scope>
    <source>
        <strain evidence="2">JB14</strain>
    </source>
</reference>
<evidence type="ECO:0000313" key="2">
    <source>
        <dbReference type="EMBL" id="KAE9401773.1"/>
    </source>
</evidence>
<sequence>MAHQKGEMWQYFWQGPKENSSHHQAFCLGCIRNQLDIAQLNDKDTLGLADEITFKNACATVGSILGEKKAMVAHILGGERSCVHASSEATEKAKELKKKEQKGKWARTDEVEEDADSTNK</sequence>
<dbReference type="Proteomes" id="UP000799118">
    <property type="component" value="Unassembled WGS sequence"/>
</dbReference>
<feature type="compositionally biased region" description="Basic and acidic residues" evidence="1">
    <location>
        <begin position="89"/>
        <end position="109"/>
    </location>
</feature>
<dbReference type="EMBL" id="ML769442">
    <property type="protein sequence ID" value="KAE9401773.1"/>
    <property type="molecule type" value="Genomic_DNA"/>
</dbReference>
<proteinExistence type="predicted"/>
<keyword evidence="3" id="KW-1185">Reference proteome</keyword>
<organism evidence="2 3">
    <name type="scientific">Gymnopus androsaceus JB14</name>
    <dbReference type="NCBI Taxonomy" id="1447944"/>
    <lineage>
        <taxon>Eukaryota</taxon>
        <taxon>Fungi</taxon>
        <taxon>Dikarya</taxon>
        <taxon>Basidiomycota</taxon>
        <taxon>Agaricomycotina</taxon>
        <taxon>Agaricomycetes</taxon>
        <taxon>Agaricomycetidae</taxon>
        <taxon>Agaricales</taxon>
        <taxon>Marasmiineae</taxon>
        <taxon>Omphalotaceae</taxon>
        <taxon>Gymnopus</taxon>
    </lineage>
</organism>
<accession>A0A6A4HV35</accession>
<name>A0A6A4HV35_9AGAR</name>
<protein>
    <submittedName>
        <fullName evidence="2">Uncharacterized protein</fullName>
    </submittedName>
</protein>
<evidence type="ECO:0000256" key="1">
    <source>
        <dbReference type="SAM" id="MobiDB-lite"/>
    </source>
</evidence>
<gene>
    <name evidence="2" type="ORF">BT96DRAFT_991774</name>
</gene>